<keyword evidence="4" id="KW-1185">Reference proteome</keyword>
<dbReference type="Proteomes" id="UP001362999">
    <property type="component" value="Unassembled WGS sequence"/>
</dbReference>
<feature type="compositionally biased region" description="Basic and acidic residues" evidence="1">
    <location>
        <begin position="154"/>
        <end position="186"/>
    </location>
</feature>
<accession>A0AAV9ZBJ9</accession>
<feature type="region of interest" description="Disordered" evidence="1">
    <location>
        <begin position="520"/>
        <end position="587"/>
    </location>
</feature>
<dbReference type="EMBL" id="JAWWNJ010000171">
    <property type="protein sequence ID" value="KAK6977222.1"/>
    <property type="molecule type" value="Genomic_DNA"/>
</dbReference>
<evidence type="ECO:0000256" key="1">
    <source>
        <dbReference type="SAM" id="MobiDB-lite"/>
    </source>
</evidence>
<organism evidence="3 4">
    <name type="scientific">Favolaschia claudopus</name>
    <dbReference type="NCBI Taxonomy" id="2862362"/>
    <lineage>
        <taxon>Eukaryota</taxon>
        <taxon>Fungi</taxon>
        <taxon>Dikarya</taxon>
        <taxon>Basidiomycota</taxon>
        <taxon>Agaricomycotina</taxon>
        <taxon>Agaricomycetes</taxon>
        <taxon>Agaricomycetidae</taxon>
        <taxon>Agaricales</taxon>
        <taxon>Marasmiineae</taxon>
        <taxon>Mycenaceae</taxon>
        <taxon>Favolaschia</taxon>
    </lineage>
</organism>
<comment type="caution">
    <text evidence="3">The sequence shown here is derived from an EMBL/GenBank/DDBJ whole genome shotgun (WGS) entry which is preliminary data.</text>
</comment>
<feature type="signal peptide" evidence="2">
    <location>
        <begin position="1"/>
        <end position="36"/>
    </location>
</feature>
<evidence type="ECO:0000256" key="2">
    <source>
        <dbReference type="SAM" id="SignalP"/>
    </source>
</evidence>
<feature type="region of interest" description="Disordered" evidence="1">
    <location>
        <begin position="128"/>
        <end position="186"/>
    </location>
</feature>
<feature type="chain" id="PRO_5044001636" evidence="2">
    <location>
        <begin position="37"/>
        <end position="587"/>
    </location>
</feature>
<reference evidence="3 4" key="1">
    <citation type="journal article" date="2024" name="J Genomics">
        <title>Draft genome sequencing and assembly of Favolaschia claudopus CIRM-BRFM 2984 isolated from oak limbs.</title>
        <authorList>
            <person name="Navarro D."/>
            <person name="Drula E."/>
            <person name="Chaduli D."/>
            <person name="Cazenave R."/>
            <person name="Ahrendt S."/>
            <person name="Wang J."/>
            <person name="Lipzen A."/>
            <person name="Daum C."/>
            <person name="Barry K."/>
            <person name="Grigoriev I.V."/>
            <person name="Favel A."/>
            <person name="Rosso M.N."/>
            <person name="Martin F."/>
        </authorList>
    </citation>
    <scope>NUCLEOTIDE SEQUENCE [LARGE SCALE GENOMIC DNA]</scope>
    <source>
        <strain evidence="3 4">CIRM-BRFM 2984</strain>
    </source>
</reference>
<proteinExistence type="predicted"/>
<name>A0AAV9ZBJ9_9AGAR</name>
<gene>
    <name evidence="3" type="ORF">R3P38DRAFT_3237596</name>
</gene>
<dbReference type="AlphaFoldDB" id="A0AAV9ZBJ9"/>
<feature type="compositionally biased region" description="Low complexity" evidence="1">
    <location>
        <begin position="303"/>
        <end position="318"/>
    </location>
</feature>
<feature type="compositionally biased region" description="Basic and acidic residues" evidence="1">
    <location>
        <begin position="128"/>
        <end position="144"/>
    </location>
</feature>
<evidence type="ECO:0000313" key="4">
    <source>
        <dbReference type="Proteomes" id="UP001362999"/>
    </source>
</evidence>
<protein>
    <submittedName>
        <fullName evidence="3">Uncharacterized protein</fullName>
    </submittedName>
</protein>
<feature type="compositionally biased region" description="Basic residues" evidence="1">
    <location>
        <begin position="319"/>
        <end position="333"/>
    </location>
</feature>
<feature type="region of interest" description="Disordered" evidence="1">
    <location>
        <begin position="297"/>
        <end position="333"/>
    </location>
</feature>
<sequence>MNIPARPRYKDIHLQWTHTLLLFLILLSTSHHPTPAFFQCICKTLTTPADDTALNAGAAAATRLELAARLPQCLVEAPPQDMDDAARRKHPAATTMARRAHLVSTTTTVGTSLRLDAVLLVTGRDARYRLDDRPPPYRRDYTPRRDRRPRSPRRPTDDRIARLRMDIEPRSDSPRVRDENRREQQLRRTALDSRRTERLLLDDLPDATTVPRDIAGHPVFPTAVADALDATYGKDKQEKQGRVFPKVIDELTLERTGLEWVVARRREGSGISQEYNHSPERLHYPPHDWGSYDPSIPESAYGSTQRSARTQSTTTAARLRTRRTRAPTPSRYRKPHLRTRMRLWPGPTDETTPPDDSPQAYLGAVELPRHEVTLTDAQGRAFVHQHPDVLVAPSACTSAREPLPKTSTAAPLVADVTAWVTINALAPRRDGSSIHRATSRGLQMNNFPPEHYPFAATNIGFGHIVCWFMQHGIDKGSAAILCLESFARARRNHMLHNDDVCAATFKDEWPYSPDDVKSATIGPDEHWNKLHHRPGATERSHGIPAIPWRPCRHYHGQRRPSPGAPTVPTPSASNADGEDEQRDAPSS</sequence>
<keyword evidence="2" id="KW-0732">Signal</keyword>
<evidence type="ECO:0000313" key="3">
    <source>
        <dbReference type="EMBL" id="KAK6977222.1"/>
    </source>
</evidence>